<dbReference type="OrthoDB" id="184880at2759"/>
<feature type="non-terminal residue" evidence="1">
    <location>
        <position position="277"/>
    </location>
</feature>
<dbReference type="GO" id="GO:0008168">
    <property type="term" value="F:methyltransferase activity"/>
    <property type="evidence" value="ECO:0007669"/>
    <property type="project" value="UniProtKB-KW"/>
</dbReference>
<gene>
    <name evidence="1" type="ORF">P167DRAFT_535935</name>
</gene>
<dbReference type="SUPFAM" id="SSF53335">
    <property type="entry name" value="S-adenosyl-L-methionine-dependent methyltransferases"/>
    <property type="match status" value="1"/>
</dbReference>
<dbReference type="InterPro" id="IPR029063">
    <property type="entry name" value="SAM-dependent_MTases_sf"/>
</dbReference>
<dbReference type="GO" id="GO:0032259">
    <property type="term" value="P:methylation"/>
    <property type="evidence" value="ECO:0007669"/>
    <property type="project" value="UniProtKB-KW"/>
</dbReference>
<evidence type="ECO:0000313" key="2">
    <source>
        <dbReference type="Proteomes" id="UP000277580"/>
    </source>
</evidence>
<dbReference type="Pfam" id="PF13489">
    <property type="entry name" value="Methyltransf_23"/>
    <property type="match status" value="1"/>
</dbReference>
<organism evidence="1 2">
    <name type="scientific">Morchella conica CCBAS932</name>
    <dbReference type="NCBI Taxonomy" id="1392247"/>
    <lineage>
        <taxon>Eukaryota</taxon>
        <taxon>Fungi</taxon>
        <taxon>Dikarya</taxon>
        <taxon>Ascomycota</taxon>
        <taxon>Pezizomycotina</taxon>
        <taxon>Pezizomycetes</taxon>
        <taxon>Pezizales</taxon>
        <taxon>Morchellaceae</taxon>
        <taxon>Morchella</taxon>
    </lineage>
</organism>
<dbReference type="AlphaFoldDB" id="A0A3N4KQ18"/>
<dbReference type="PANTHER" id="PTHR43591:SF24">
    <property type="entry name" value="2-METHOXY-6-POLYPRENYL-1,4-BENZOQUINOL METHYLASE, MITOCHONDRIAL"/>
    <property type="match status" value="1"/>
</dbReference>
<dbReference type="PANTHER" id="PTHR43591">
    <property type="entry name" value="METHYLTRANSFERASE"/>
    <property type="match status" value="1"/>
</dbReference>
<protein>
    <submittedName>
        <fullName evidence="1">S-adenosyl-L-methionine-dependent methyltransferase</fullName>
    </submittedName>
</protein>
<sequence length="277" mass="31420">MKQGEYTLPNDEAEQERLDIIHHIYLLLLDDKLHLAPIDLNPQKILDIGTGTGIWAIDIGERYPSAQVIGTDISPIQPSWVPPNVEFQIDDAELPWTFKNDSFDLVHIRHMCGAVKDWDELIKQAYRVCKPGGWIDCSEYEMDIFCDDDTLPDTLEIKKFYVLVNKAVETTGAGFTMADKLKPLIEKAGFTNVHHELAKIPVGPWAANRKQKTMGAYVMMSAETGFEAFGIQLFTTVLGMGLEEARHVIQMSLKQARNRHIHGYGQHHLYYGQKPLD</sequence>
<dbReference type="CDD" id="cd02440">
    <property type="entry name" value="AdoMet_MTases"/>
    <property type="match status" value="1"/>
</dbReference>
<dbReference type="InParanoid" id="A0A3N4KQ18"/>
<accession>A0A3N4KQ18</accession>
<keyword evidence="1" id="KW-0489">Methyltransferase</keyword>
<proteinExistence type="predicted"/>
<evidence type="ECO:0000313" key="1">
    <source>
        <dbReference type="EMBL" id="RPB12607.1"/>
    </source>
</evidence>
<dbReference type="Gene3D" id="3.40.50.150">
    <property type="entry name" value="Vaccinia Virus protein VP39"/>
    <property type="match status" value="1"/>
</dbReference>
<dbReference type="Proteomes" id="UP000277580">
    <property type="component" value="Unassembled WGS sequence"/>
</dbReference>
<dbReference type="EMBL" id="ML119128">
    <property type="protein sequence ID" value="RPB12607.1"/>
    <property type="molecule type" value="Genomic_DNA"/>
</dbReference>
<keyword evidence="1" id="KW-0808">Transferase</keyword>
<reference evidence="1 2" key="1">
    <citation type="journal article" date="2018" name="Nat. Ecol. Evol.">
        <title>Pezizomycetes genomes reveal the molecular basis of ectomycorrhizal truffle lifestyle.</title>
        <authorList>
            <person name="Murat C."/>
            <person name="Payen T."/>
            <person name="Noel B."/>
            <person name="Kuo A."/>
            <person name="Morin E."/>
            <person name="Chen J."/>
            <person name="Kohler A."/>
            <person name="Krizsan K."/>
            <person name="Balestrini R."/>
            <person name="Da Silva C."/>
            <person name="Montanini B."/>
            <person name="Hainaut M."/>
            <person name="Levati E."/>
            <person name="Barry K.W."/>
            <person name="Belfiori B."/>
            <person name="Cichocki N."/>
            <person name="Clum A."/>
            <person name="Dockter R.B."/>
            <person name="Fauchery L."/>
            <person name="Guy J."/>
            <person name="Iotti M."/>
            <person name="Le Tacon F."/>
            <person name="Lindquist E.A."/>
            <person name="Lipzen A."/>
            <person name="Malagnac F."/>
            <person name="Mello A."/>
            <person name="Molinier V."/>
            <person name="Miyauchi S."/>
            <person name="Poulain J."/>
            <person name="Riccioni C."/>
            <person name="Rubini A."/>
            <person name="Sitrit Y."/>
            <person name="Splivallo R."/>
            <person name="Traeger S."/>
            <person name="Wang M."/>
            <person name="Zifcakova L."/>
            <person name="Wipf D."/>
            <person name="Zambonelli A."/>
            <person name="Paolocci F."/>
            <person name="Nowrousian M."/>
            <person name="Ottonello S."/>
            <person name="Baldrian P."/>
            <person name="Spatafora J.W."/>
            <person name="Henrissat B."/>
            <person name="Nagy L.G."/>
            <person name="Aury J.M."/>
            <person name="Wincker P."/>
            <person name="Grigoriev I.V."/>
            <person name="Bonfante P."/>
            <person name="Martin F.M."/>
        </authorList>
    </citation>
    <scope>NUCLEOTIDE SEQUENCE [LARGE SCALE GENOMIC DNA]</scope>
    <source>
        <strain evidence="1 2">CCBAS932</strain>
    </source>
</reference>
<keyword evidence="2" id="KW-1185">Reference proteome</keyword>
<name>A0A3N4KQ18_9PEZI</name>
<dbReference type="STRING" id="1392247.A0A3N4KQ18"/>